<organism evidence="7 8">
    <name type="scientific">Solanum commersonii</name>
    <name type="common">Commerson's wild potato</name>
    <name type="synonym">Commerson's nightshade</name>
    <dbReference type="NCBI Taxonomy" id="4109"/>
    <lineage>
        <taxon>Eukaryota</taxon>
        <taxon>Viridiplantae</taxon>
        <taxon>Streptophyta</taxon>
        <taxon>Embryophyta</taxon>
        <taxon>Tracheophyta</taxon>
        <taxon>Spermatophyta</taxon>
        <taxon>Magnoliopsida</taxon>
        <taxon>eudicotyledons</taxon>
        <taxon>Gunneridae</taxon>
        <taxon>Pentapetalae</taxon>
        <taxon>asterids</taxon>
        <taxon>lamiids</taxon>
        <taxon>Solanales</taxon>
        <taxon>Solanaceae</taxon>
        <taxon>Solanoideae</taxon>
        <taxon>Solaneae</taxon>
        <taxon>Solanum</taxon>
    </lineage>
</organism>
<evidence type="ECO:0000259" key="6">
    <source>
        <dbReference type="PROSITE" id="PS50066"/>
    </source>
</evidence>
<keyword evidence="3" id="KW-0238">DNA-binding</keyword>
<feature type="domain" description="MADS-box" evidence="6">
    <location>
        <begin position="2"/>
        <end position="50"/>
    </location>
</feature>
<dbReference type="GO" id="GO:0003677">
    <property type="term" value="F:DNA binding"/>
    <property type="evidence" value="ECO:0007669"/>
    <property type="project" value="UniProtKB-KW"/>
</dbReference>
<evidence type="ECO:0000313" key="8">
    <source>
        <dbReference type="Proteomes" id="UP000824120"/>
    </source>
</evidence>
<comment type="caution">
    <text evidence="7">The sequence shown here is derived from an EMBL/GenBank/DDBJ whole genome shotgun (WGS) entry which is preliminary data.</text>
</comment>
<gene>
    <name evidence="7" type="ORF">H5410_013297</name>
</gene>
<dbReference type="Pfam" id="PF00319">
    <property type="entry name" value="SRF-TF"/>
    <property type="match status" value="1"/>
</dbReference>
<keyword evidence="2" id="KW-0805">Transcription regulation</keyword>
<dbReference type="AlphaFoldDB" id="A0A9J6AVB7"/>
<keyword evidence="5" id="KW-0539">Nucleus</keyword>
<dbReference type="InterPro" id="IPR036879">
    <property type="entry name" value="TF_MADSbox_sf"/>
</dbReference>
<keyword evidence="8" id="KW-1185">Reference proteome</keyword>
<keyword evidence="4" id="KW-0804">Transcription</keyword>
<reference evidence="7 8" key="1">
    <citation type="submission" date="2020-09" db="EMBL/GenBank/DDBJ databases">
        <title>De no assembly of potato wild relative species, Solanum commersonii.</title>
        <authorList>
            <person name="Cho K."/>
        </authorList>
    </citation>
    <scope>NUCLEOTIDE SEQUENCE [LARGE SCALE GENOMIC DNA]</scope>
    <source>
        <strain evidence="7">LZ3.2</strain>
        <tissue evidence="7">Leaf</tissue>
    </source>
</reference>
<name>A0A9J6AVB7_SOLCO</name>
<evidence type="ECO:0000256" key="2">
    <source>
        <dbReference type="ARBA" id="ARBA00023015"/>
    </source>
</evidence>
<dbReference type="OrthoDB" id="1272120at2759"/>
<evidence type="ECO:0000256" key="1">
    <source>
        <dbReference type="ARBA" id="ARBA00004123"/>
    </source>
</evidence>
<dbReference type="SUPFAM" id="SSF55455">
    <property type="entry name" value="SRF-like"/>
    <property type="match status" value="1"/>
</dbReference>
<evidence type="ECO:0000256" key="3">
    <source>
        <dbReference type="ARBA" id="ARBA00023125"/>
    </source>
</evidence>
<comment type="subcellular location">
    <subcellularLocation>
        <location evidence="1">Nucleus</location>
    </subcellularLocation>
</comment>
<evidence type="ECO:0000256" key="4">
    <source>
        <dbReference type="ARBA" id="ARBA00023163"/>
    </source>
</evidence>
<dbReference type="EMBL" id="JACXVP010000002">
    <property type="protein sequence ID" value="KAG5628079.1"/>
    <property type="molecule type" value="Genomic_DNA"/>
</dbReference>
<dbReference type="Proteomes" id="UP000824120">
    <property type="component" value="Chromosome 2"/>
</dbReference>
<evidence type="ECO:0000256" key="5">
    <source>
        <dbReference type="ARBA" id="ARBA00023242"/>
    </source>
</evidence>
<dbReference type="GO" id="GO:0005634">
    <property type="term" value="C:nucleus"/>
    <property type="evidence" value="ECO:0007669"/>
    <property type="project" value="UniProtKB-SubCell"/>
</dbReference>
<proteinExistence type="predicted"/>
<dbReference type="Gene3D" id="3.40.1810.10">
    <property type="entry name" value="Transcription factor, MADS-box"/>
    <property type="match status" value="1"/>
</dbReference>
<accession>A0A9J6AVB7</accession>
<evidence type="ECO:0000313" key="7">
    <source>
        <dbReference type="EMBL" id="KAG5628079.1"/>
    </source>
</evidence>
<sequence>MSNKERLENNTKLSGGNKKNLFYKKITSLTKKAHEVSTLCDVQLKIVIFSPDKVILWPTESQAKERFENYLSFLRTKGFPI</sequence>
<dbReference type="GO" id="GO:0046983">
    <property type="term" value="F:protein dimerization activity"/>
    <property type="evidence" value="ECO:0007669"/>
    <property type="project" value="InterPro"/>
</dbReference>
<protein>
    <recommendedName>
        <fullName evidence="6">MADS-box domain-containing protein</fullName>
    </recommendedName>
</protein>
<dbReference type="InterPro" id="IPR002100">
    <property type="entry name" value="TF_MADSbox"/>
</dbReference>
<dbReference type="PROSITE" id="PS50066">
    <property type="entry name" value="MADS_BOX_2"/>
    <property type="match status" value="1"/>
</dbReference>